<protein>
    <submittedName>
        <fullName evidence="1">Uncharacterized protein</fullName>
    </submittedName>
</protein>
<feature type="non-terminal residue" evidence="1">
    <location>
        <position position="110"/>
    </location>
</feature>
<dbReference type="HOGENOM" id="CLU_2176963_0_0_1"/>
<accession>H1VPK9</accession>
<gene>
    <name evidence="1" type="ORF">CH063_02768</name>
</gene>
<evidence type="ECO:0000313" key="2">
    <source>
        <dbReference type="Proteomes" id="UP000007174"/>
    </source>
</evidence>
<dbReference type="AlphaFoldDB" id="H1VPK9"/>
<evidence type="ECO:0000313" key="1">
    <source>
        <dbReference type="EMBL" id="CCF42164.1"/>
    </source>
</evidence>
<dbReference type="EMBL" id="CACQ02005190">
    <property type="protein sequence ID" value="CCF42164.1"/>
    <property type="molecule type" value="Genomic_DNA"/>
</dbReference>
<dbReference type="Proteomes" id="UP000007174">
    <property type="component" value="Unassembled WGS sequence"/>
</dbReference>
<organism evidence="1 2">
    <name type="scientific">Colletotrichum higginsianum (strain IMI 349063)</name>
    <name type="common">Crucifer anthracnose fungus</name>
    <dbReference type="NCBI Taxonomy" id="759273"/>
    <lineage>
        <taxon>Eukaryota</taxon>
        <taxon>Fungi</taxon>
        <taxon>Dikarya</taxon>
        <taxon>Ascomycota</taxon>
        <taxon>Pezizomycotina</taxon>
        <taxon>Sordariomycetes</taxon>
        <taxon>Hypocreomycetidae</taxon>
        <taxon>Glomerellales</taxon>
        <taxon>Glomerellaceae</taxon>
        <taxon>Colletotrichum</taxon>
        <taxon>Colletotrichum destructivum species complex</taxon>
    </lineage>
</organism>
<proteinExistence type="predicted"/>
<sequence>NSLTGQCRPHRRPPEAYLDRCSLFICPVRHIKVGCPLNLQQCLGTTGRLQDGKCLLDIAPIVVNIFHESLRGGPRMNKDWAFKRSMKGELREACFWICCLADYGCCKVCS</sequence>
<reference evidence="2" key="1">
    <citation type="journal article" date="2012" name="Nat. Genet.">
        <title>Lifestyle transitions in plant pathogenic Colletotrichum fungi deciphered by genome and transcriptome analyses.</title>
        <authorList>
            <person name="O'Connell R.J."/>
            <person name="Thon M.R."/>
            <person name="Hacquard S."/>
            <person name="Amyotte S.G."/>
            <person name="Kleemann J."/>
            <person name="Torres M.F."/>
            <person name="Damm U."/>
            <person name="Buiate E.A."/>
            <person name="Epstein L."/>
            <person name="Alkan N."/>
            <person name="Altmueller J."/>
            <person name="Alvarado-Balderrama L."/>
            <person name="Bauser C.A."/>
            <person name="Becker C."/>
            <person name="Birren B.W."/>
            <person name="Chen Z."/>
            <person name="Choi J."/>
            <person name="Crouch J.A."/>
            <person name="Duvick J.P."/>
            <person name="Farman M.A."/>
            <person name="Gan P."/>
            <person name="Heiman D."/>
            <person name="Henrissat B."/>
            <person name="Howard R.J."/>
            <person name="Kabbage M."/>
            <person name="Koch C."/>
            <person name="Kracher B."/>
            <person name="Kubo Y."/>
            <person name="Law A.D."/>
            <person name="Lebrun M.-H."/>
            <person name="Lee Y.-H."/>
            <person name="Miyara I."/>
            <person name="Moore N."/>
            <person name="Neumann U."/>
            <person name="Nordstroem K."/>
            <person name="Panaccione D.G."/>
            <person name="Panstruga R."/>
            <person name="Place M."/>
            <person name="Proctor R.H."/>
            <person name="Prusky D."/>
            <person name="Rech G."/>
            <person name="Reinhardt R."/>
            <person name="Rollins J.A."/>
            <person name="Rounsley S."/>
            <person name="Schardl C.L."/>
            <person name="Schwartz D.C."/>
            <person name="Shenoy N."/>
            <person name="Shirasu K."/>
            <person name="Sikhakolli U.R."/>
            <person name="Stueber K."/>
            <person name="Sukno S.A."/>
            <person name="Sweigard J.A."/>
            <person name="Takano Y."/>
            <person name="Takahara H."/>
            <person name="Trail F."/>
            <person name="van der Does H.C."/>
            <person name="Voll L.M."/>
            <person name="Will I."/>
            <person name="Young S."/>
            <person name="Zeng Q."/>
            <person name="Zhang J."/>
            <person name="Zhou S."/>
            <person name="Dickman M.B."/>
            <person name="Schulze-Lefert P."/>
            <person name="Ver Loren van Themaat E."/>
            <person name="Ma L.-J."/>
            <person name="Vaillancourt L.J."/>
        </authorList>
    </citation>
    <scope>NUCLEOTIDE SEQUENCE [LARGE SCALE GENOMIC DNA]</scope>
    <source>
        <strain evidence="2">IMI 349063</strain>
    </source>
</reference>
<name>H1VPK9_COLHI</name>